<evidence type="ECO:0000256" key="7">
    <source>
        <dbReference type="ARBA" id="ARBA00022967"/>
    </source>
</evidence>
<evidence type="ECO:0000313" key="15">
    <source>
        <dbReference type="Proteomes" id="UP000241436"/>
    </source>
</evidence>
<dbReference type="PANTHER" id="PTHR22888">
    <property type="entry name" value="CYTOCHROME C OXIDASE, SUBUNIT II"/>
    <property type="match status" value="1"/>
</dbReference>
<keyword evidence="8" id="KW-0249">Electron transport</keyword>
<keyword evidence="4" id="KW-0813">Transport</keyword>
<dbReference type="Gene3D" id="1.10.287.90">
    <property type="match status" value="1"/>
</dbReference>
<sequence length="237" mass="26887">MFLSWLPENISTYGGEIDSLFWLIYYITLAWFIVTIGAMLGFVLLFRQREGRRATYITGEKFSQVAWILIPTALVLVLDLWLDFRSGDAWAKARINVPPSELQVQVTGKQFNWEILYPGPDGQFGTADDLQMDNELHVAVNKVVGITLKSKDVIHSLFLPNLRLQQNAVPGREFPAWFQATKTGVFEIPCAELCGFGHSGMIGHLTVHTAEEYDKWVKEQWPSVMAEALPRKALSRK</sequence>
<keyword evidence="5 12" id="KW-0812">Transmembrane</keyword>
<dbReference type="OrthoDB" id="9781261at2"/>
<dbReference type="PROSITE" id="PS00078">
    <property type="entry name" value="COX2"/>
    <property type="match status" value="1"/>
</dbReference>
<evidence type="ECO:0000256" key="2">
    <source>
        <dbReference type="ARBA" id="ARBA00007866"/>
    </source>
</evidence>
<dbReference type="AlphaFoldDB" id="A0A2T4U0A1"/>
<name>A0A2T4U0A1_9BACT</name>
<evidence type="ECO:0000256" key="9">
    <source>
        <dbReference type="ARBA" id="ARBA00022989"/>
    </source>
</evidence>
<reference evidence="15" key="2">
    <citation type="journal article" date="2018" name="Environ. Microbiol.">
        <title>Bloom of a denitrifying methanotroph, 'Candidatus Methylomirabilis limnetica', in a deep stratified lake.</title>
        <authorList>
            <person name="Graf J.S."/>
            <person name="Mayr M.J."/>
            <person name="Marchant H.K."/>
            <person name="Tienken D."/>
            <person name="Hach P.F."/>
            <person name="Brand A."/>
            <person name="Schubert C.J."/>
            <person name="Kuypers M.M."/>
            <person name="Milucka J."/>
        </authorList>
    </citation>
    <scope>NUCLEOTIDE SEQUENCE [LARGE SCALE GENOMIC DNA]</scope>
    <source>
        <strain evidence="15">Zug</strain>
    </source>
</reference>
<dbReference type="Gene3D" id="2.60.40.420">
    <property type="entry name" value="Cupredoxins - blue copper proteins"/>
    <property type="match status" value="1"/>
</dbReference>
<feature type="transmembrane region" description="Helical" evidence="12">
    <location>
        <begin position="20"/>
        <end position="45"/>
    </location>
</feature>
<organism evidence="14 15">
    <name type="scientific">Candidatus Methylomirabilis limnetica</name>
    <dbReference type="NCBI Taxonomy" id="2033718"/>
    <lineage>
        <taxon>Bacteria</taxon>
        <taxon>Candidatus Methylomirabilota</taxon>
        <taxon>Candidatus Methylomirabilia</taxon>
        <taxon>Candidatus Methylomirabilales</taxon>
        <taxon>Candidatus Methylomirabilaceae</taxon>
        <taxon>Candidatus Methylomirabilis</taxon>
    </lineage>
</organism>
<comment type="subcellular location">
    <subcellularLocation>
        <location evidence="1">Membrane</location>
        <topology evidence="1">Multi-pass membrane protein</topology>
    </subcellularLocation>
</comment>
<evidence type="ECO:0000256" key="4">
    <source>
        <dbReference type="ARBA" id="ARBA00022448"/>
    </source>
</evidence>
<evidence type="ECO:0000256" key="6">
    <source>
        <dbReference type="ARBA" id="ARBA00022723"/>
    </source>
</evidence>
<dbReference type="InterPro" id="IPR008972">
    <property type="entry name" value="Cupredoxin"/>
</dbReference>
<evidence type="ECO:0000259" key="13">
    <source>
        <dbReference type="PROSITE" id="PS50857"/>
    </source>
</evidence>
<dbReference type="RefSeq" id="WP_107561264.1">
    <property type="nucleotide sequence ID" value="NZ_NVQC01000011.1"/>
</dbReference>
<keyword evidence="11 12" id="KW-0472">Membrane</keyword>
<keyword evidence="9 12" id="KW-1133">Transmembrane helix</keyword>
<dbReference type="GO" id="GO:0016020">
    <property type="term" value="C:membrane"/>
    <property type="evidence" value="ECO:0007669"/>
    <property type="project" value="UniProtKB-SubCell"/>
</dbReference>
<dbReference type="PANTHER" id="PTHR22888:SF9">
    <property type="entry name" value="CYTOCHROME C OXIDASE SUBUNIT 2"/>
    <property type="match status" value="1"/>
</dbReference>
<evidence type="ECO:0000256" key="10">
    <source>
        <dbReference type="ARBA" id="ARBA00023008"/>
    </source>
</evidence>
<dbReference type="InterPro" id="IPR002429">
    <property type="entry name" value="CcO_II-like_C"/>
</dbReference>
<dbReference type="InterPro" id="IPR001505">
    <property type="entry name" value="Copper_CuA"/>
</dbReference>
<evidence type="ECO:0000256" key="5">
    <source>
        <dbReference type="ARBA" id="ARBA00022692"/>
    </source>
</evidence>
<dbReference type="GO" id="GO:0042773">
    <property type="term" value="P:ATP synthesis coupled electron transport"/>
    <property type="evidence" value="ECO:0007669"/>
    <property type="project" value="TreeGrafter"/>
</dbReference>
<evidence type="ECO:0000256" key="12">
    <source>
        <dbReference type="SAM" id="Phobius"/>
    </source>
</evidence>
<evidence type="ECO:0000256" key="11">
    <source>
        <dbReference type="ARBA" id="ARBA00023136"/>
    </source>
</evidence>
<feature type="transmembrane region" description="Helical" evidence="12">
    <location>
        <begin position="65"/>
        <end position="82"/>
    </location>
</feature>
<dbReference type="EC" id="7.1.1.9" evidence="3"/>
<dbReference type="Pfam" id="PF00116">
    <property type="entry name" value="COX2"/>
    <property type="match status" value="1"/>
</dbReference>
<dbReference type="PROSITE" id="PS50857">
    <property type="entry name" value="COX2_CUA"/>
    <property type="match status" value="1"/>
</dbReference>
<comment type="caution">
    <text evidence="14">The sequence shown here is derived from an EMBL/GenBank/DDBJ whole genome shotgun (WGS) entry which is preliminary data.</text>
</comment>
<evidence type="ECO:0000256" key="1">
    <source>
        <dbReference type="ARBA" id="ARBA00004141"/>
    </source>
</evidence>
<proteinExistence type="inferred from homology"/>
<feature type="domain" description="Cytochrome oxidase subunit II copper A binding" evidence="13">
    <location>
        <begin position="99"/>
        <end position="219"/>
    </location>
</feature>
<accession>A0A2T4U0A1</accession>
<keyword evidence="7" id="KW-1278">Translocase</keyword>
<dbReference type="SUPFAM" id="SSF49503">
    <property type="entry name" value="Cupredoxins"/>
    <property type="match status" value="1"/>
</dbReference>
<reference evidence="14 15" key="1">
    <citation type="submission" date="2017-09" db="EMBL/GenBank/DDBJ databases">
        <title>Bloom of a denitrifying methanotroph, Candidatus Methylomirabilis limnetica, in a deep stratified lake.</title>
        <authorList>
            <person name="Graf J.S."/>
            <person name="Marchant H.K."/>
            <person name="Tienken D."/>
            <person name="Hach P.F."/>
            <person name="Brand A."/>
            <person name="Schubert C.J."/>
            <person name="Kuypers M.M."/>
            <person name="Milucka J."/>
        </authorList>
    </citation>
    <scope>NUCLEOTIDE SEQUENCE [LARGE SCALE GENOMIC DNA]</scope>
    <source>
        <strain evidence="14 15">Zug</strain>
    </source>
</reference>
<dbReference type="GO" id="GO:0005507">
    <property type="term" value="F:copper ion binding"/>
    <property type="evidence" value="ECO:0007669"/>
    <property type="project" value="InterPro"/>
</dbReference>
<dbReference type="PRINTS" id="PR01166">
    <property type="entry name" value="CYCOXIDASEII"/>
</dbReference>
<evidence type="ECO:0000256" key="8">
    <source>
        <dbReference type="ARBA" id="ARBA00022982"/>
    </source>
</evidence>
<keyword evidence="10" id="KW-0186">Copper</keyword>
<keyword evidence="15" id="KW-1185">Reference proteome</keyword>
<dbReference type="Proteomes" id="UP000241436">
    <property type="component" value="Unassembled WGS sequence"/>
</dbReference>
<evidence type="ECO:0000313" key="14">
    <source>
        <dbReference type="EMBL" id="PTL36800.1"/>
    </source>
</evidence>
<comment type="similarity">
    <text evidence="2">Belongs to the cytochrome c oxidase subunit 2 family.</text>
</comment>
<dbReference type="EMBL" id="NVQC01000011">
    <property type="protein sequence ID" value="PTL36800.1"/>
    <property type="molecule type" value="Genomic_DNA"/>
</dbReference>
<dbReference type="InterPro" id="IPR036257">
    <property type="entry name" value="Cyt_c_oxidase_su2_TM_sf"/>
</dbReference>
<dbReference type="GO" id="GO:0004129">
    <property type="term" value="F:cytochrome-c oxidase activity"/>
    <property type="evidence" value="ECO:0007669"/>
    <property type="project" value="UniProtKB-EC"/>
</dbReference>
<keyword evidence="6" id="KW-0479">Metal-binding</keyword>
<dbReference type="InterPro" id="IPR045187">
    <property type="entry name" value="CcO_II"/>
</dbReference>
<evidence type="ECO:0000256" key="3">
    <source>
        <dbReference type="ARBA" id="ARBA00012949"/>
    </source>
</evidence>
<protein>
    <recommendedName>
        <fullName evidence="3">cytochrome-c oxidase</fullName>
        <ecNumber evidence="3">7.1.1.9</ecNumber>
    </recommendedName>
</protein>
<gene>
    <name evidence="14" type="ORF">CLG94_02160</name>
</gene>
<dbReference type="SUPFAM" id="SSF81464">
    <property type="entry name" value="Cytochrome c oxidase subunit II-like, transmembrane region"/>
    <property type="match status" value="1"/>
</dbReference>